<dbReference type="AlphaFoldDB" id="A0ABD0Y8B4"/>
<proteinExistence type="predicted"/>
<dbReference type="InterPro" id="IPR014756">
    <property type="entry name" value="Ig_E-set"/>
</dbReference>
<evidence type="ECO:0000313" key="2">
    <source>
        <dbReference type="EMBL" id="KAL1123482.1"/>
    </source>
</evidence>
<dbReference type="EMBL" id="JBFDAA010000012">
    <property type="protein sequence ID" value="KAL1123482.1"/>
    <property type="molecule type" value="Genomic_DNA"/>
</dbReference>
<gene>
    <name evidence="2" type="ORF">AAG570_002562</name>
</gene>
<feature type="domain" description="Hemocyanin C-terminal" evidence="1">
    <location>
        <begin position="48"/>
        <end position="135"/>
    </location>
</feature>
<keyword evidence="3" id="KW-1185">Reference proteome</keyword>
<dbReference type="Proteomes" id="UP001558652">
    <property type="component" value="Unassembled WGS sequence"/>
</dbReference>
<evidence type="ECO:0000259" key="1">
    <source>
        <dbReference type="Pfam" id="PF03723"/>
    </source>
</evidence>
<dbReference type="InterPro" id="IPR037020">
    <property type="entry name" value="Hemocyanin_C_sf"/>
</dbReference>
<organism evidence="2 3">
    <name type="scientific">Ranatra chinensis</name>
    <dbReference type="NCBI Taxonomy" id="642074"/>
    <lineage>
        <taxon>Eukaryota</taxon>
        <taxon>Metazoa</taxon>
        <taxon>Ecdysozoa</taxon>
        <taxon>Arthropoda</taxon>
        <taxon>Hexapoda</taxon>
        <taxon>Insecta</taxon>
        <taxon>Pterygota</taxon>
        <taxon>Neoptera</taxon>
        <taxon>Paraneoptera</taxon>
        <taxon>Hemiptera</taxon>
        <taxon>Heteroptera</taxon>
        <taxon>Panheteroptera</taxon>
        <taxon>Nepomorpha</taxon>
        <taxon>Nepidae</taxon>
        <taxon>Ranatrinae</taxon>
        <taxon>Ranatra</taxon>
    </lineage>
</organism>
<accession>A0ABD0Y8B4</accession>
<sequence length="146" mass="16548">MASKRRNMFYQTKKQETTKIVKPGDNIITRDFSDSSLFVNDTKGGLLCGFPMRLALPMGSEEGKKVTLVAFLTPQVDDHRPAEKTKVDPRNMMSSLCGNQASNYGKSIGFPLDRGQIDFQLLKNTMYVLEDKVYHKKQKFSETVTM</sequence>
<protein>
    <recommendedName>
        <fullName evidence="1">Hemocyanin C-terminal domain-containing protein</fullName>
    </recommendedName>
</protein>
<dbReference type="Gene3D" id="2.60.40.1520">
    <property type="entry name" value="Hemocyanin, C-terminal domain"/>
    <property type="match status" value="1"/>
</dbReference>
<reference evidence="2 3" key="1">
    <citation type="submission" date="2024-07" db="EMBL/GenBank/DDBJ databases">
        <title>Chromosome-level genome assembly of the water stick insect Ranatra chinensis (Heteroptera: Nepidae).</title>
        <authorList>
            <person name="Liu X."/>
        </authorList>
    </citation>
    <scope>NUCLEOTIDE SEQUENCE [LARGE SCALE GENOMIC DNA]</scope>
    <source>
        <strain evidence="2">Cailab_2021Rc</strain>
        <tissue evidence="2">Muscle</tissue>
    </source>
</reference>
<evidence type="ECO:0000313" key="3">
    <source>
        <dbReference type="Proteomes" id="UP001558652"/>
    </source>
</evidence>
<dbReference type="Pfam" id="PF03723">
    <property type="entry name" value="Hemocyanin_C"/>
    <property type="match status" value="1"/>
</dbReference>
<dbReference type="SUPFAM" id="SSF81296">
    <property type="entry name" value="E set domains"/>
    <property type="match status" value="1"/>
</dbReference>
<comment type="caution">
    <text evidence="2">The sequence shown here is derived from an EMBL/GenBank/DDBJ whole genome shotgun (WGS) entry which is preliminary data.</text>
</comment>
<dbReference type="InterPro" id="IPR005203">
    <property type="entry name" value="Hemocyanin_C"/>
</dbReference>
<name>A0ABD0Y8B4_9HEMI</name>